<dbReference type="OrthoDB" id="9787283at2"/>
<dbReference type="eggNOG" id="COG1653">
    <property type="taxonomic scope" value="Bacteria"/>
</dbReference>
<accession>E6LE84</accession>
<evidence type="ECO:0000256" key="2">
    <source>
        <dbReference type="SAM" id="SignalP"/>
    </source>
</evidence>
<dbReference type="Gene3D" id="3.40.190.10">
    <property type="entry name" value="Periplasmic binding protein-like II"/>
    <property type="match status" value="3"/>
</dbReference>
<gene>
    <name evidence="3" type="ORF">HMPREF9088_0674</name>
</gene>
<organism evidence="3 4">
    <name type="scientific">Enterococcus italicus (strain DSM 15952 / CCUG 50447 / LMG 22039 / TP 1.5)</name>
    <dbReference type="NCBI Taxonomy" id="888064"/>
    <lineage>
        <taxon>Bacteria</taxon>
        <taxon>Bacillati</taxon>
        <taxon>Bacillota</taxon>
        <taxon>Bacilli</taxon>
        <taxon>Lactobacillales</taxon>
        <taxon>Enterococcaceae</taxon>
        <taxon>Enterococcus</taxon>
    </lineage>
</organism>
<sequence length="557" mass="61081">MGKMHKFLTGAVVLSSALLLAACGGSSDKKETKKDADGNIVMTVGQQTQPNSKLPKGDTYANNAYRRLIKKELGVDIKSAFEANGDDYTRQVSLAIASGDIPDVMAVSHDEMVELANNDLIADLSDVYKKYASDNIKDIYKSFDNVQIDSAKIDGKIMALPGTSNDFGPNMVWFRQDWLDNLGIKLDLDGNHAITLDELESTAKAFKEKDAGGNGKTQGLALANYLTSDSHGSSGYTATAIFNSFGAYPKNYLKGDDGKLVYGSNTKQAKEGLTYVKHLFDEGLLDSQFGTRTYDDINAMMINGELGIIPGPWHISDWALVQAKTANPKATFTPYAIESKDGRVNGVSKPGVGGYVVVSKKFAHPEKVVEMFNLLFDKVANSKDMEKEYPEIYDYAQKAVDGSVKPVNIEFFKNLSEIDDAVTATDAAEGKTNIDDITKFIVQNNARKIKAYLDNPEGADPTDWSVYASRALAVTGVMDGVRKEGIYNEVKPFITFDTIKANDRNGAQISKLEEETFIKFVTGAEPLSKFDKYTKEWDNQGGKEILAEMQKIADKQK</sequence>
<feature type="chain" id="PRO_5038479278" evidence="2">
    <location>
        <begin position="22"/>
        <end position="557"/>
    </location>
</feature>
<dbReference type="STRING" id="888064.HMPREF9088_0674"/>
<protein>
    <submittedName>
        <fullName evidence="3">ABC transporter, solute-binding protein</fullName>
    </submittedName>
</protein>
<dbReference type="PROSITE" id="PS00018">
    <property type="entry name" value="EF_HAND_1"/>
    <property type="match status" value="1"/>
</dbReference>
<dbReference type="HOGENOM" id="CLU_021021_3_0_9"/>
<evidence type="ECO:0000313" key="4">
    <source>
        <dbReference type="Proteomes" id="UP000010296"/>
    </source>
</evidence>
<evidence type="ECO:0000313" key="3">
    <source>
        <dbReference type="EMBL" id="EFU74498.1"/>
    </source>
</evidence>
<dbReference type="PANTHER" id="PTHR43649">
    <property type="entry name" value="ARABINOSE-BINDING PROTEIN-RELATED"/>
    <property type="match status" value="1"/>
</dbReference>
<dbReference type="PANTHER" id="PTHR43649:SF33">
    <property type="entry name" value="POLYGALACTURONAN_RHAMNOGALACTURONAN-BINDING PROTEIN YTCQ"/>
    <property type="match status" value="1"/>
</dbReference>
<feature type="signal peptide" evidence="2">
    <location>
        <begin position="1"/>
        <end position="21"/>
    </location>
</feature>
<dbReference type="Proteomes" id="UP000010296">
    <property type="component" value="Unassembled WGS sequence"/>
</dbReference>
<name>E6LE84_ENTI1</name>
<dbReference type="PROSITE" id="PS51257">
    <property type="entry name" value="PROKAR_LIPOPROTEIN"/>
    <property type="match status" value="1"/>
</dbReference>
<proteinExistence type="predicted"/>
<reference evidence="3 4" key="1">
    <citation type="submission" date="2010-12" db="EMBL/GenBank/DDBJ databases">
        <authorList>
            <person name="Muzny D."/>
            <person name="Qin X."/>
            <person name="Deng J."/>
            <person name="Jiang H."/>
            <person name="Liu Y."/>
            <person name="Qu J."/>
            <person name="Song X.-Z."/>
            <person name="Zhang L."/>
            <person name="Thornton R."/>
            <person name="Coyle M."/>
            <person name="Francisco L."/>
            <person name="Jackson L."/>
            <person name="Javaid M."/>
            <person name="Korchina V."/>
            <person name="Kovar C."/>
            <person name="Mata R."/>
            <person name="Mathew T."/>
            <person name="Ngo R."/>
            <person name="Nguyen L."/>
            <person name="Nguyen N."/>
            <person name="Okwuonu G."/>
            <person name="Ongeri F."/>
            <person name="Pham C."/>
            <person name="Simmons D."/>
            <person name="Wilczek-Boney K."/>
            <person name="Hale W."/>
            <person name="Jakkamsetti A."/>
            <person name="Pham P."/>
            <person name="Ruth R."/>
            <person name="San Lucas F."/>
            <person name="Warren J."/>
            <person name="Zhang J."/>
            <person name="Zhao Z."/>
            <person name="Zhou C."/>
            <person name="Zhu D."/>
            <person name="Lee S."/>
            <person name="Bess C."/>
            <person name="Blankenburg K."/>
            <person name="Forbes L."/>
            <person name="Fu Q."/>
            <person name="Gubbala S."/>
            <person name="Hirani K."/>
            <person name="Jayaseelan J.C."/>
            <person name="Lara F."/>
            <person name="Munidasa M."/>
            <person name="Palculict T."/>
            <person name="Patil S."/>
            <person name="Pu L.-L."/>
            <person name="Saada N."/>
            <person name="Tang L."/>
            <person name="Weissenberger G."/>
            <person name="Zhu Y."/>
            <person name="Hemphill L."/>
            <person name="Shang Y."/>
            <person name="Youmans B."/>
            <person name="Ayvaz T."/>
            <person name="Ross M."/>
            <person name="Santibanez J."/>
            <person name="Aqrawi P."/>
            <person name="Gross S."/>
            <person name="Joshi V."/>
            <person name="Fowler G."/>
            <person name="Nazareth L."/>
            <person name="Reid J."/>
            <person name="Worley K."/>
            <person name="Petrosino J."/>
            <person name="Highlander S."/>
            <person name="Gibbs R."/>
        </authorList>
    </citation>
    <scope>NUCLEOTIDE SEQUENCE [LARGE SCALE GENOMIC DNA]</scope>
    <source>
        <strain evidence="4">DSM 15952 / CCUG 50447 / LMG 22039 / TP 1.5</strain>
    </source>
</reference>
<dbReference type="PATRIC" id="fig|888064.11.peg.1327"/>
<keyword evidence="4" id="KW-1185">Reference proteome</keyword>
<dbReference type="InterPro" id="IPR050490">
    <property type="entry name" value="Bact_solute-bd_prot1"/>
</dbReference>
<dbReference type="RefSeq" id="WP_007207695.1">
    <property type="nucleotide sequence ID" value="NZ_GL622241.1"/>
</dbReference>
<dbReference type="SUPFAM" id="SSF53850">
    <property type="entry name" value="Periplasmic binding protein-like II"/>
    <property type="match status" value="1"/>
</dbReference>
<dbReference type="InterPro" id="IPR018247">
    <property type="entry name" value="EF_Hand_1_Ca_BS"/>
</dbReference>
<evidence type="ECO:0000256" key="1">
    <source>
        <dbReference type="ARBA" id="ARBA00022729"/>
    </source>
</evidence>
<keyword evidence="1 2" id="KW-0732">Signal</keyword>
<comment type="caution">
    <text evidence="3">The sequence shown here is derived from an EMBL/GenBank/DDBJ whole genome shotgun (WGS) entry which is preliminary data.</text>
</comment>
<dbReference type="EMBL" id="AEPV01000025">
    <property type="protein sequence ID" value="EFU74498.1"/>
    <property type="molecule type" value="Genomic_DNA"/>
</dbReference>
<dbReference type="AlphaFoldDB" id="E6LE84"/>